<dbReference type="EMBL" id="JAIQCV010000010">
    <property type="protein sequence ID" value="KAH1057225.1"/>
    <property type="molecule type" value="Genomic_DNA"/>
</dbReference>
<accession>A0A9D3UTP2</accession>
<sequence>SPFIFVLVKSVPFNEDHINAQFGIEEVIDEHFEFAENITSKGLDKVSEDLFVEGTKWIISS</sequence>
<dbReference type="AlphaFoldDB" id="A0A9D3UTP2"/>
<comment type="caution">
    <text evidence="1">The sequence shown here is derived from an EMBL/GenBank/DDBJ whole genome shotgun (WGS) entry which is preliminary data.</text>
</comment>
<reference evidence="1 2" key="1">
    <citation type="journal article" date="2021" name="Plant Biotechnol. J.">
        <title>Multi-omics assisted identification of the key and species-specific regulatory components of drought-tolerant mechanisms in Gossypium stocksii.</title>
        <authorList>
            <person name="Yu D."/>
            <person name="Ke L."/>
            <person name="Zhang D."/>
            <person name="Wu Y."/>
            <person name="Sun Y."/>
            <person name="Mei J."/>
            <person name="Sun J."/>
            <person name="Sun Y."/>
        </authorList>
    </citation>
    <scope>NUCLEOTIDE SEQUENCE [LARGE SCALE GENOMIC DNA]</scope>
    <source>
        <strain evidence="2">cv. E1</strain>
        <tissue evidence="1">Leaf</tissue>
    </source>
</reference>
<evidence type="ECO:0000313" key="2">
    <source>
        <dbReference type="Proteomes" id="UP000828251"/>
    </source>
</evidence>
<proteinExistence type="predicted"/>
<protein>
    <submittedName>
        <fullName evidence="1">Uncharacterized protein</fullName>
    </submittedName>
</protein>
<dbReference type="Proteomes" id="UP000828251">
    <property type="component" value="Unassembled WGS sequence"/>
</dbReference>
<feature type="non-terminal residue" evidence="1">
    <location>
        <position position="1"/>
    </location>
</feature>
<evidence type="ECO:0000313" key="1">
    <source>
        <dbReference type="EMBL" id="KAH1057225.1"/>
    </source>
</evidence>
<name>A0A9D3UTP2_9ROSI</name>
<gene>
    <name evidence="1" type="ORF">J1N35_035290</name>
</gene>
<organism evidence="1 2">
    <name type="scientific">Gossypium stocksii</name>
    <dbReference type="NCBI Taxonomy" id="47602"/>
    <lineage>
        <taxon>Eukaryota</taxon>
        <taxon>Viridiplantae</taxon>
        <taxon>Streptophyta</taxon>
        <taxon>Embryophyta</taxon>
        <taxon>Tracheophyta</taxon>
        <taxon>Spermatophyta</taxon>
        <taxon>Magnoliopsida</taxon>
        <taxon>eudicotyledons</taxon>
        <taxon>Gunneridae</taxon>
        <taxon>Pentapetalae</taxon>
        <taxon>rosids</taxon>
        <taxon>malvids</taxon>
        <taxon>Malvales</taxon>
        <taxon>Malvaceae</taxon>
        <taxon>Malvoideae</taxon>
        <taxon>Gossypium</taxon>
    </lineage>
</organism>
<keyword evidence="2" id="KW-1185">Reference proteome</keyword>